<evidence type="ECO:0000313" key="2">
    <source>
        <dbReference type="EMBL" id="MDH5833603.1"/>
    </source>
</evidence>
<feature type="transmembrane region" description="Helical" evidence="1">
    <location>
        <begin position="71"/>
        <end position="92"/>
    </location>
</feature>
<protein>
    <submittedName>
        <fullName evidence="2">Uncharacterized protein</fullName>
    </submittedName>
</protein>
<dbReference type="Proteomes" id="UP001156873">
    <property type="component" value="Unassembled WGS sequence"/>
</dbReference>
<dbReference type="RefSeq" id="WP_280577885.1">
    <property type="nucleotide sequence ID" value="NZ_JARXRO010000014.1"/>
</dbReference>
<evidence type="ECO:0000313" key="3">
    <source>
        <dbReference type="Proteomes" id="UP001156873"/>
    </source>
</evidence>
<evidence type="ECO:0000256" key="1">
    <source>
        <dbReference type="SAM" id="Phobius"/>
    </source>
</evidence>
<accession>A0ABT6JSD4</accession>
<keyword evidence="3" id="KW-1185">Reference proteome</keyword>
<proteinExistence type="predicted"/>
<gene>
    <name evidence="2" type="ORF">QFW81_06655</name>
</gene>
<comment type="caution">
    <text evidence="2">The sequence shown here is derived from an EMBL/GenBank/DDBJ whole genome shotgun (WGS) entry which is preliminary data.</text>
</comment>
<reference evidence="2 3" key="1">
    <citation type="submission" date="2023-04" db="EMBL/GenBank/DDBJ databases">
        <title>Luteimonas sp. M1R5S59.</title>
        <authorList>
            <person name="Sun J.-Q."/>
        </authorList>
    </citation>
    <scope>NUCLEOTIDE SEQUENCE [LARGE SCALE GENOMIC DNA]</scope>
    <source>
        <strain evidence="2 3">M1R5S59</strain>
    </source>
</reference>
<sequence>MDEAGWMLLVALPLVLGGLLGLIFRRAWQRIAVAGVAAASMYAFVFHLTQLDMVRRGPIAGSMPADAFRTALEVGLVTLPIGLCTGAAFHLITRLIRTRQA</sequence>
<feature type="transmembrane region" description="Helical" evidence="1">
    <location>
        <begin position="31"/>
        <end position="51"/>
    </location>
</feature>
<feature type="transmembrane region" description="Helical" evidence="1">
    <location>
        <begin position="6"/>
        <end position="24"/>
    </location>
</feature>
<keyword evidence="1" id="KW-0472">Membrane</keyword>
<keyword evidence="1" id="KW-1133">Transmembrane helix</keyword>
<keyword evidence="1" id="KW-0812">Transmembrane</keyword>
<name>A0ABT6JSD4_9GAMM</name>
<organism evidence="2 3">
    <name type="scientific">Luteimonas kalidii</name>
    <dbReference type="NCBI Taxonomy" id="3042025"/>
    <lineage>
        <taxon>Bacteria</taxon>
        <taxon>Pseudomonadati</taxon>
        <taxon>Pseudomonadota</taxon>
        <taxon>Gammaproteobacteria</taxon>
        <taxon>Lysobacterales</taxon>
        <taxon>Lysobacteraceae</taxon>
        <taxon>Luteimonas</taxon>
    </lineage>
</organism>
<dbReference type="EMBL" id="JARXRO010000014">
    <property type="protein sequence ID" value="MDH5833603.1"/>
    <property type="molecule type" value="Genomic_DNA"/>
</dbReference>